<dbReference type="Proteomes" id="UP001595755">
    <property type="component" value="Unassembled WGS sequence"/>
</dbReference>
<name>A0ABV8SCX6_9BACL</name>
<feature type="compositionally biased region" description="Basic and acidic residues" evidence="1">
    <location>
        <begin position="1"/>
        <end position="13"/>
    </location>
</feature>
<proteinExistence type="predicted"/>
<accession>A0ABV8SCX6</accession>
<feature type="region of interest" description="Disordered" evidence="1">
    <location>
        <begin position="1"/>
        <end position="20"/>
    </location>
</feature>
<organism evidence="3 4">
    <name type="scientific">Cohnella boryungensis</name>
    <dbReference type="NCBI Taxonomy" id="768479"/>
    <lineage>
        <taxon>Bacteria</taxon>
        <taxon>Bacillati</taxon>
        <taxon>Bacillota</taxon>
        <taxon>Bacilli</taxon>
        <taxon>Bacillales</taxon>
        <taxon>Paenibacillaceae</taxon>
        <taxon>Cohnella</taxon>
    </lineage>
</organism>
<evidence type="ECO:0000313" key="3">
    <source>
        <dbReference type="EMBL" id="MFC4305411.1"/>
    </source>
</evidence>
<dbReference type="Pfam" id="PF08818">
    <property type="entry name" value="DUF1801"/>
    <property type="match status" value="1"/>
</dbReference>
<dbReference type="SUPFAM" id="SSF159888">
    <property type="entry name" value="YdhG-like"/>
    <property type="match status" value="1"/>
</dbReference>
<dbReference type="InterPro" id="IPR014922">
    <property type="entry name" value="YdhG-like"/>
</dbReference>
<evidence type="ECO:0000256" key="1">
    <source>
        <dbReference type="SAM" id="MobiDB-lite"/>
    </source>
</evidence>
<dbReference type="RefSeq" id="WP_378127306.1">
    <property type="nucleotide sequence ID" value="NZ_JBHSED010000038.1"/>
</dbReference>
<feature type="domain" description="YdhG-like" evidence="2">
    <location>
        <begin position="34"/>
        <end position="140"/>
    </location>
</feature>
<dbReference type="EMBL" id="JBHSED010000038">
    <property type="protein sequence ID" value="MFC4305411.1"/>
    <property type="molecule type" value="Genomic_DNA"/>
</dbReference>
<evidence type="ECO:0000313" key="4">
    <source>
        <dbReference type="Proteomes" id="UP001595755"/>
    </source>
</evidence>
<keyword evidence="4" id="KW-1185">Reference proteome</keyword>
<protein>
    <submittedName>
        <fullName evidence="3">DUF1801 domain-containing protein</fullName>
    </submittedName>
</protein>
<comment type="caution">
    <text evidence="3">The sequence shown here is derived from an EMBL/GenBank/DDBJ whole genome shotgun (WGS) entry which is preliminary data.</text>
</comment>
<gene>
    <name evidence="3" type="ORF">ACFO1S_18420</name>
</gene>
<sequence length="144" mass="16518">MERALHGHERDAAMKPSGHRQVEEFMNRLEHPLKKDIETVRQIVLGADNRLTERIKWNAPSFCANGEDRVTMNLRAKDFFLLIFHRGAKVPSDEEQEFRFQDATGLLTFLAPDRATIKFAETKDIKAGKEALAQVVRDWIEATA</sequence>
<reference evidence="4" key="1">
    <citation type="journal article" date="2019" name="Int. J. Syst. Evol. Microbiol.">
        <title>The Global Catalogue of Microorganisms (GCM) 10K type strain sequencing project: providing services to taxonomists for standard genome sequencing and annotation.</title>
        <authorList>
            <consortium name="The Broad Institute Genomics Platform"/>
            <consortium name="The Broad Institute Genome Sequencing Center for Infectious Disease"/>
            <person name="Wu L."/>
            <person name="Ma J."/>
        </authorList>
    </citation>
    <scope>NUCLEOTIDE SEQUENCE [LARGE SCALE GENOMIC DNA]</scope>
    <source>
        <strain evidence="4">CGMCC 4.1641</strain>
    </source>
</reference>
<dbReference type="Gene3D" id="3.90.1150.200">
    <property type="match status" value="1"/>
</dbReference>
<evidence type="ECO:0000259" key="2">
    <source>
        <dbReference type="Pfam" id="PF08818"/>
    </source>
</evidence>